<dbReference type="SUPFAM" id="SSF53098">
    <property type="entry name" value="Ribonuclease H-like"/>
    <property type="match status" value="1"/>
</dbReference>
<feature type="compositionally biased region" description="Low complexity" evidence="2">
    <location>
        <begin position="108"/>
        <end position="120"/>
    </location>
</feature>
<dbReference type="EMBL" id="CM000126">
    <property type="protein sequence ID" value="EEC70394.1"/>
    <property type="molecule type" value="Genomic_DNA"/>
</dbReference>
<keyword evidence="6" id="KW-1185">Reference proteome</keyword>
<evidence type="ECO:0000313" key="5">
    <source>
        <dbReference type="EMBL" id="EEC70394.1"/>
    </source>
</evidence>
<dbReference type="Gene3D" id="2.170.260.10">
    <property type="entry name" value="paz domain"/>
    <property type="match status" value="1"/>
</dbReference>
<feature type="domain" description="PAZ" evidence="3">
    <location>
        <begin position="312"/>
        <end position="402"/>
    </location>
</feature>
<comment type="similarity">
    <text evidence="1">Belongs to the argonaute family. Ago subfamily.</text>
</comment>
<dbReference type="InterPro" id="IPR036397">
    <property type="entry name" value="RNaseH_sf"/>
</dbReference>
<dbReference type="InterPro" id="IPR003165">
    <property type="entry name" value="Piwi"/>
</dbReference>
<protein>
    <recommendedName>
        <fullName evidence="7">Piwi domain-containing protein</fullName>
    </recommendedName>
</protein>
<dbReference type="Pfam" id="PF16486">
    <property type="entry name" value="ArgoN"/>
    <property type="match status" value="1"/>
</dbReference>
<gene>
    <name evidence="5" type="ORF">OsI_01365</name>
</gene>
<reference evidence="5 6" key="1">
    <citation type="journal article" date="2005" name="PLoS Biol.">
        <title>The genomes of Oryza sativa: a history of duplications.</title>
        <authorList>
            <person name="Yu J."/>
            <person name="Wang J."/>
            <person name="Lin W."/>
            <person name="Li S."/>
            <person name="Li H."/>
            <person name="Zhou J."/>
            <person name="Ni P."/>
            <person name="Dong W."/>
            <person name="Hu S."/>
            <person name="Zeng C."/>
            <person name="Zhang J."/>
            <person name="Zhang Y."/>
            <person name="Li R."/>
            <person name="Xu Z."/>
            <person name="Li S."/>
            <person name="Li X."/>
            <person name="Zheng H."/>
            <person name="Cong L."/>
            <person name="Lin L."/>
            <person name="Yin J."/>
            <person name="Geng J."/>
            <person name="Li G."/>
            <person name="Shi J."/>
            <person name="Liu J."/>
            <person name="Lv H."/>
            <person name="Li J."/>
            <person name="Wang J."/>
            <person name="Deng Y."/>
            <person name="Ran L."/>
            <person name="Shi X."/>
            <person name="Wang X."/>
            <person name="Wu Q."/>
            <person name="Li C."/>
            <person name="Ren X."/>
            <person name="Wang J."/>
            <person name="Wang X."/>
            <person name="Li D."/>
            <person name="Liu D."/>
            <person name="Zhang X."/>
            <person name="Ji Z."/>
            <person name="Zhao W."/>
            <person name="Sun Y."/>
            <person name="Zhang Z."/>
            <person name="Bao J."/>
            <person name="Han Y."/>
            <person name="Dong L."/>
            <person name="Ji J."/>
            <person name="Chen P."/>
            <person name="Wu S."/>
            <person name="Liu J."/>
            <person name="Xiao Y."/>
            <person name="Bu D."/>
            <person name="Tan J."/>
            <person name="Yang L."/>
            <person name="Ye C."/>
            <person name="Zhang J."/>
            <person name="Xu J."/>
            <person name="Zhou Y."/>
            <person name="Yu Y."/>
            <person name="Zhang B."/>
            <person name="Zhuang S."/>
            <person name="Wei H."/>
            <person name="Liu B."/>
            <person name="Lei M."/>
            <person name="Yu H."/>
            <person name="Li Y."/>
            <person name="Xu H."/>
            <person name="Wei S."/>
            <person name="He X."/>
            <person name="Fang L."/>
            <person name="Zhang Z."/>
            <person name="Zhang Y."/>
            <person name="Huang X."/>
            <person name="Su Z."/>
            <person name="Tong W."/>
            <person name="Li J."/>
            <person name="Tong Z."/>
            <person name="Li S."/>
            <person name="Ye J."/>
            <person name="Wang L."/>
            <person name="Fang L."/>
            <person name="Lei T."/>
            <person name="Chen C."/>
            <person name="Chen H."/>
            <person name="Xu Z."/>
            <person name="Li H."/>
            <person name="Huang H."/>
            <person name="Zhang F."/>
            <person name="Xu H."/>
            <person name="Li N."/>
            <person name="Zhao C."/>
            <person name="Li S."/>
            <person name="Dong L."/>
            <person name="Huang Y."/>
            <person name="Li L."/>
            <person name="Xi Y."/>
            <person name="Qi Q."/>
            <person name="Li W."/>
            <person name="Zhang B."/>
            <person name="Hu W."/>
            <person name="Zhang Y."/>
            <person name="Tian X."/>
            <person name="Jiao Y."/>
            <person name="Liang X."/>
            <person name="Jin J."/>
            <person name="Gao L."/>
            <person name="Zheng W."/>
            <person name="Hao B."/>
            <person name="Liu S."/>
            <person name="Wang W."/>
            <person name="Yuan L."/>
            <person name="Cao M."/>
            <person name="McDermott J."/>
            <person name="Samudrala R."/>
            <person name="Wang J."/>
            <person name="Wong G.K."/>
            <person name="Yang H."/>
        </authorList>
    </citation>
    <scope>NUCLEOTIDE SEQUENCE [LARGE SCALE GENOMIC DNA]</scope>
    <source>
        <strain evidence="6">cv. 93-11</strain>
    </source>
</reference>
<proteinExistence type="inferred from homology"/>
<dbReference type="SUPFAM" id="SSF101690">
    <property type="entry name" value="PAZ domain"/>
    <property type="match status" value="1"/>
</dbReference>
<dbReference type="Pfam" id="PF16488">
    <property type="entry name" value="ArgoL2"/>
    <property type="match status" value="1"/>
</dbReference>
<feature type="region of interest" description="Disordered" evidence="2">
    <location>
        <begin position="674"/>
        <end position="695"/>
    </location>
</feature>
<dbReference type="AlphaFoldDB" id="B8ACN0"/>
<dbReference type="Gene3D" id="3.30.420.10">
    <property type="entry name" value="Ribonuclease H-like superfamily/Ribonuclease H"/>
    <property type="match status" value="1"/>
</dbReference>
<sequence length="706" mass="78347">MAKPPKKLPMSRKGFGTRGQSIQLLTNYFRVSVRRMDGHFYHYHVEVKYEDGGPVEAKGVCRRVVDKLQETYASELAGREFAYDGEKGLFTAGALLQTKHQFVVVMEDASSSGRTTTRRSPGGDDGSPRGSDRKRMKQPMAVKKFMVEISFAAKVPMSAIAEVLRGQETENSMEAHRVLDITLRQHSVKHTQIRSNKNRHSQITAVYLYESDEITGVGGRGDEHLQRRPRRARGAALATCPHGGRGDVHLRRRLTPVAVATAPAAAAEGGVGDVPLLRRRQRPPAVARAPAAAALPVERVDVSTTMIVRPGPVIEFLLFNQNIKNPHEIDWGKAKRALKNLRIKTTHTGSEFRIIGLSEDTCYSQTYKKALSTLQRSTLVERSRQNPQERMFVLSGVLRDSDYNSVPMLRECGISIAQEFTQVAARVLPAPKPVDPEDHVFQERSHMGRERAETEGPWKRMCLVKYGIVTQCLAPTKINDQYLTNVLLKINAKLGGLNSLLQIERNQAIPLLSKTPTIILGMDVSHGSPGRDDVPSVAAACEFLANEKNDSEWSPKFTVIVAQKNHHTKFFQTDRSNKVVNVPPGTVVDKGICHPRNCDFYMCAHAGMIGTTRPTHYHVLHDENNFTPDDLQELVHNLSYVYQRSTTAISGVAPICYAHLAAAQVSQFVRLDDAASEGSGDGGAPPRPVPELPRLHPDVRQSMFFC</sequence>
<dbReference type="InterPro" id="IPR012337">
    <property type="entry name" value="RNaseH-like_sf"/>
</dbReference>
<dbReference type="PROSITE" id="PS50822">
    <property type="entry name" value="PIWI"/>
    <property type="match status" value="2"/>
</dbReference>
<dbReference type="CDD" id="cd02846">
    <property type="entry name" value="PAZ_argonaute_like"/>
    <property type="match status" value="1"/>
</dbReference>
<dbReference type="STRING" id="39946.B8ACN0"/>
<dbReference type="GO" id="GO:0003723">
    <property type="term" value="F:RNA binding"/>
    <property type="evidence" value="ECO:0007669"/>
    <property type="project" value="InterPro"/>
</dbReference>
<dbReference type="OMA" id="ICHPRYY"/>
<dbReference type="PANTHER" id="PTHR22891">
    <property type="entry name" value="EUKARYOTIC TRANSLATION INITIATION FACTOR 2C"/>
    <property type="match status" value="1"/>
</dbReference>
<evidence type="ECO:0000259" key="4">
    <source>
        <dbReference type="PROSITE" id="PS50822"/>
    </source>
</evidence>
<feature type="region of interest" description="Disordered" evidence="2">
    <location>
        <begin position="108"/>
        <end position="139"/>
    </location>
</feature>
<dbReference type="HOGENOM" id="CLU_004544_2_0_1"/>
<evidence type="ECO:0008006" key="7">
    <source>
        <dbReference type="Google" id="ProtNLM"/>
    </source>
</evidence>
<evidence type="ECO:0000313" key="6">
    <source>
        <dbReference type="Proteomes" id="UP000007015"/>
    </source>
</evidence>
<feature type="domain" description="Piwi" evidence="4">
    <location>
        <begin position="554"/>
        <end position="670"/>
    </location>
</feature>
<dbReference type="Pfam" id="PF02171">
    <property type="entry name" value="Piwi"/>
    <property type="match status" value="2"/>
</dbReference>
<dbReference type="InterPro" id="IPR032472">
    <property type="entry name" value="ArgoL2"/>
</dbReference>
<dbReference type="Proteomes" id="UP000007015">
    <property type="component" value="Chromosome 1"/>
</dbReference>
<dbReference type="InterPro" id="IPR003100">
    <property type="entry name" value="PAZ_dom"/>
</dbReference>
<name>B8ACN0_ORYSI</name>
<dbReference type="SMART" id="SM00950">
    <property type="entry name" value="Piwi"/>
    <property type="match status" value="1"/>
</dbReference>
<feature type="domain" description="Piwi" evidence="4">
    <location>
        <begin position="423"/>
        <end position="539"/>
    </location>
</feature>
<dbReference type="InterPro" id="IPR036085">
    <property type="entry name" value="PAZ_dom_sf"/>
</dbReference>
<organism evidence="5 6">
    <name type="scientific">Oryza sativa subsp. indica</name>
    <name type="common">Rice</name>
    <dbReference type="NCBI Taxonomy" id="39946"/>
    <lineage>
        <taxon>Eukaryota</taxon>
        <taxon>Viridiplantae</taxon>
        <taxon>Streptophyta</taxon>
        <taxon>Embryophyta</taxon>
        <taxon>Tracheophyta</taxon>
        <taxon>Spermatophyta</taxon>
        <taxon>Magnoliopsida</taxon>
        <taxon>Liliopsida</taxon>
        <taxon>Poales</taxon>
        <taxon>Poaceae</taxon>
        <taxon>BOP clade</taxon>
        <taxon>Oryzoideae</taxon>
        <taxon>Oryzeae</taxon>
        <taxon>Oryzinae</taxon>
        <taxon>Oryza</taxon>
        <taxon>Oryza sativa</taxon>
    </lineage>
</organism>
<dbReference type="PROSITE" id="PS50821">
    <property type="entry name" value="PAZ"/>
    <property type="match status" value="1"/>
</dbReference>
<evidence type="ECO:0000256" key="1">
    <source>
        <dbReference type="ARBA" id="ARBA00008201"/>
    </source>
</evidence>
<dbReference type="Gene3D" id="3.40.50.2300">
    <property type="match status" value="1"/>
</dbReference>
<dbReference type="InterPro" id="IPR032474">
    <property type="entry name" value="Argonaute_N"/>
</dbReference>
<evidence type="ECO:0000259" key="3">
    <source>
        <dbReference type="PROSITE" id="PS50821"/>
    </source>
</evidence>
<accession>B8ACN0</accession>
<dbReference type="Gramene" id="BGIOSGA001906-TA">
    <property type="protein sequence ID" value="BGIOSGA001906-PA"/>
    <property type="gene ID" value="BGIOSGA001906"/>
</dbReference>
<evidence type="ECO:0000256" key="2">
    <source>
        <dbReference type="SAM" id="MobiDB-lite"/>
    </source>
</evidence>